<evidence type="ECO:0000313" key="2">
    <source>
        <dbReference type="EMBL" id="VEL10499.1"/>
    </source>
</evidence>
<feature type="compositionally biased region" description="Polar residues" evidence="1">
    <location>
        <begin position="109"/>
        <end position="120"/>
    </location>
</feature>
<keyword evidence="3" id="KW-1185">Reference proteome</keyword>
<evidence type="ECO:0000256" key="1">
    <source>
        <dbReference type="SAM" id="MobiDB-lite"/>
    </source>
</evidence>
<dbReference type="EMBL" id="CAAALY010009206">
    <property type="protein sequence ID" value="VEL10499.1"/>
    <property type="molecule type" value="Genomic_DNA"/>
</dbReference>
<dbReference type="AlphaFoldDB" id="A0A448WFG0"/>
<feature type="compositionally biased region" description="Basic and acidic residues" evidence="1">
    <location>
        <begin position="128"/>
        <end position="182"/>
    </location>
</feature>
<gene>
    <name evidence="2" type="ORF">PXEA_LOCUS3939</name>
</gene>
<feature type="compositionally biased region" description="Polar residues" evidence="1">
    <location>
        <begin position="51"/>
        <end position="75"/>
    </location>
</feature>
<feature type="region of interest" description="Disordered" evidence="1">
    <location>
        <begin position="18"/>
        <end position="182"/>
    </location>
</feature>
<name>A0A448WFG0_9PLAT</name>
<protein>
    <submittedName>
        <fullName evidence="2">Uncharacterized protein</fullName>
    </submittedName>
</protein>
<reference evidence="2" key="1">
    <citation type="submission" date="2018-11" db="EMBL/GenBank/DDBJ databases">
        <authorList>
            <consortium name="Pathogen Informatics"/>
        </authorList>
    </citation>
    <scope>NUCLEOTIDE SEQUENCE</scope>
</reference>
<comment type="caution">
    <text evidence="2">The sequence shown here is derived from an EMBL/GenBank/DDBJ whole genome shotgun (WGS) entry which is preliminary data.</text>
</comment>
<evidence type="ECO:0000313" key="3">
    <source>
        <dbReference type="Proteomes" id="UP000784294"/>
    </source>
</evidence>
<dbReference type="Proteomes" id="UP000784294">
    <property type="component" value="Unassembled WGS sequence"/>
</dbReference>
<organism evidence="2 3">
    <name type="scientific">Protopolystoma xenopodis</name>
    <dbReference type="NCBI Taxonomy" id="117903"/>
    <lineage>
        <taxon>Eukaryota</taxon>
        <taxon>Metazoa</taxon>
        <taxon>Spiralia</taxon>
        <taxon>Lophotrochozoa</taxon>
        <taxon>Platyhelminthes</taxon>
        <taxon>Monogenea</taxon>
        <taxon>Polyopisthocotylea</taxon>
        <taxon>Polystomatidea</taxon>
        <taxon>Polystomatidae</taxon>
        <taxon>Protopolystoma</taxon>
    </lineage>
</organism>
<sequence length="237" mass="25675">MSIAILTPTLQLFKESIAAPKVPSGPGVSSGKKIEAANPVRSALPTKESSKLASSSAIANKQASISSGTKEQTGGNVNTTLPLSTTLSVVSGPPTASSGKEGQKLTVAPASTSTEANTVRPNKAQAQIDKDKDRSLDKPIEKDKMLRDYQEKDRDKKDSAAKKTEISPKNKEETDKPKDHETKCQPQFTRIVVSKLTRNVTKVSLLIIRLYLILILHLTDKSWTLNSHLLMIPMSIF</sequence>
<proteinExistence type="predicted"/>
<feature type="compositionally biased region" description="Low complexity" evidence="1">
    <location>
        <begin position="76"/>
        <end position="91"/>
    </location>
</feature>
<accession>A0A448WFG0</accession>